<evidence type="ECO:0000313" key="3">
    <source>
        <dbReference type="Proteomes" id="UP000822271"/>
    </source>
</evidence>
<reference evidence="2" key="1">
    <citation type="submission" date="2018-09" db="EMBL/GenBank/DDBJ databases">
        <authorList>
            <person name="Groschel M."/>
            <person name="Kohl T."/>
            <person name="Conchillo-Sole O."/>
            <person name="Mamat U."/>
            <person name="Yero D."/>
            <person name="Niemann S."/>
            <person name="Daura X."/>
            <person name="Gibert I."/>
        </authorList>
    </citation>
    <scope>NUCLEOTIDE SEQUENCE</scope>
    <source>
        <strain evidence="2">OG156</strain>
    </source>
</reference>
<dbReference type="AlphaFoldDB" id="A0AAW3RZA7"/>
<dbReference type="Proteomes" id="UP000822271">
    <property type="component" value="Unassembled WGS sequence"/>
</dbReference>
<dbReference type="EMBL" id="RAUE01000002">
    <property type="protein sequence ID" value="MBA0309562.1"/>
    <property type="molecule type" value="Genomic_DNA"/>
</dbReference>
<name>A0AAW3RZA7_STEMA</name>
<proteinExistence type="predicted"/>
<comment type="caution">
    <text evidence="2">The sequence shown here is derived from an EMBL/GenBank/DDBJ whole genome shotgun (WGS) entry which is preliminary data.</text>
</comment>
<gene>
    <name evidence="2" type="ORF">D7Y33_00755</name>
</gene>
<organism evidence="2 3">
    <name type="scientific">Stenotrophomonas maltophilia</name>
    <name type="common">Pseudomonas maltophilia</name>
    <name type="synonym">Xanthomonas maltophilia</name>
    <dbReference type="NCBI Taxonomy" id="40324"/>
    <lineage>
        <taxon>Bacteria</taxon>
        <taxon>Pseudomonadati</taxon>
        <taxon>Pseudomonadota</taxon>
        <taxon>Gammaproteobacteria</taxon>
        <taxon>Lysobacterales</taxon>
        <taxon>Lysobacteraceae</taxon>
        <taxon>Stenotrophomonas</taxon>
        <taxon>Stenotrophomonas maltophilia group</taxon>
    </lineage>
</organism>
<sequence length="126" mass="13764">MLFVQLSKYSISMEIHPRMAWIYWPPAYCRRRGTVGLRGVSGMDAATKPPGTGLRRPRKPTVSRHPTECPLLLLLRPLPWLEAGAGCNPAEPPITVGWADAALQLGVAADLITLETCLPTTPDTHP</sequence>
<evidence type="ECO:0000313" key="2">
    <source>
        <dbReference type="EMBL" id="MBA0309562.1"/>
    </source>
</evidence>
<evidence type="ECO:0000256" key="1">
    <source>
        <dbReference type="SAM" id="MobiDB-lite"/>
    </source>
</evidence>
<accession>A0AAW3RZA7</accession>
<reference evidence="2" key="2">
    <citation type="journal article" date="2020" name="Front. Microbiol.">
        <title>Genetic Variants of the DSF Quorum Sensing System in Stenotrophomonas maltophilia Influence Virulence and Resistance Phenotypes Among Genotypically Diverse Clinical Isolates.</title>
        <authorList>
            <person name="Yero D."/>
            <person name="Huedo P."/>
            <person name="Conchillo-Sole O."/>
            <person name="Martinez-Servat S."/>
            <person name="Mamat U."/>
            <person name="Coves X."/>
            <person name="Llanas F."/>
            <person name="Roca I."/>
            <person name="Vila J."/>
            <person name="Schaible U.E."/>
            <person name="Daura X."/>
            <person name="Gibert I."/>
        </authorList>
    </citation>
    <scope>NUCLEOTIDE SEQUENCE</scope>
    <source>
        <strain evidence="2">OG156</strain>
    </source>
</reference>
<feature type="region of interest" description="Disordered" evidence="1">
    <location>
        <begin position="40"/>
        <end position="63"/>
    </location>
</feature>
<protein>
    <submittedName>
        <fullName evidence="2">Uncharacterized protein</fullName>
    </submittedName>
</protein>